<gene>
    <name evidence="1" type="ORF">FDG2_0030</name>
</gene>
<keyword evidence="2" id="KW-1185">Reference proteome</keyword>
<dbReference type="EMBL" id="FLUV01000012">
    <property type="protein sequence ID" value="SBW17016.1"/>
    <property type="molecule type" value="Genomic_DNA"/>
</dbReference>
<reference evidence="2" key="1">
    <citation type="submission" date="2016-02" db="EMBL/GenBank/DDBJ databases">
        <authorList>
            <person name="Wibberg D."/>
        </authorList>
    </citation>
    <scope>NUCLEOTIDE SEQUENCE [LARGE SCALE GENOMIC DNA]</scope>
</reference>
<accession>A0A1C3NSW3</accession>
<protein>
    <recommendedName>
        <fullName evidence="3">Replication initiator protein</fullName>
    </recommendedName>
</protein>
<dbReference type="Pfam" id="PF20199">
    <property type="entry name" value="RepSA"/>
    <property type="match status" value="1"/>
</dbReference>
<evidence type="ECO:0008006" key="3">
    <source>
        <dbReference type="Google" id="ProtNLM"/>
    </source>
</evidence>
<sequence length="122" mass="13682">MDLAYRRMARMEGISERACRTAVRISYVKVAEGQARGAVHFHALLRLDDATTPDGVWAPPPGWASGKLLADCWRWAVTHAEQPCPNPRAAICPRTLTRCPRSSTVACSGRNTVQHRWTRSRR</sequence>
<name>A0A1C3NSW3_9ACTN</name>
<evidence type="ECO:0000313" key="2">
    <source>
        <dbReference type="Proteomes" id="UP000199013"/>
    </source>
</evidence>
<proteinExistence type="predicted"/>
<dbReference type="AlphaFoldDB" id="A0A1C3NSW3"/>
<dbReference type="InterPro" id="IPR046828">
    <property type="entry name" value="RepSA"/>
</dbReference>
<dbReference type="Proteomes" id="UP000199013">
    <property type="component" value="Unassembled WGS sequence"/>
</dbReference>
<evidence type="ECO:0000313" key="1">
    <source>
        <dbReference type="EMBL" id="SBW17016.1"/>
    </source>
</evidence>
<organism evidence="1 2">
    <name type="scientific">Candidatus Protofrankia californiensis</name>
    <dbReference type="NCBI Taxonomy" id="1839754"/>
    <lineage>
        <taxon>Bacteria</taxon>
        <taxon>Bacillati</taxon>
        <taxon>Actinomycetota</taxon>
        <taxon>Actinomycetes</taxon>
        <taxon>Frankiales</taxon>
        <taxon>Frankiaceae</taxon>
        <taxon>Protofrankia</taxon>
    </lineage>
</organism>